<dbReference type="Proteomes" id="UP000827986">
    <property type="component" value="Unassembled WGS sequence"/>
</dbReference>
<dbReference type="EMBL" id="JAHDVG010000483">
    <property type="protein sequence ID" value="KAH1171488.1"/>
    <property type="molecule type" value="Genomic_DNA"/>
</dbReference>
<organism evidence="1 2">
    <name type="scientific">Mauremys mutica</name>
    <name type="common">yellowpond turtle</name>
    <dbReference type="NCBI Taxonomy" id="74926"/>
    <lineage>
        <taxon>Eukaryota</taxon>
        <taxon>Metazoa</taxon>
        <taxon>Chordata</taxon>
        <taxon>Craniata</taxon>
        <taxon>Vertebrata</taxon>
        <taxon>Euteleostomi</taxon>
        <taxon>Archelosauria</taxon>
        <taxon>Testudinata</taxon>
        <taxon>Testudines</taxon>
        <taxon>Cryptodira</taxon>
        <taxon>Durocryptodira</taxon>
        <taxon>Testudinoidea</taxon>
        <taxon>Geoemydidae</taxon>
        <taxon>Geoemydinae</taxon>
        <taxon>Mauremys</taxon>
    </lineage>
</organism>
<proteinExistence type="predicted"/>
<sequence length="85" mass="9230">MQMGLVSSHLEISNVRCHRRRGLIGAREAGIPTPSPSLLEPGEGLHLKPTNWNSLCVTLCYIAPGRKPQPLPSETLQKIAAFSSL</sequence>
<protein>
    <submittedName>
        <fullName evidence="1">Uncharacterized protein</fullName>
    </submittedName>
</protein>
<evidence type="ECO:0000313" key="1">
    <source>
        <dbReference type="EMBL" id="KAH1171488.1"/>
    </source>
</evidence>
<reference evidence="1" key="1">
    <citation type="submission" date="2021-09" db="EMBL/GenBank/DDBJ databases">
        <title>The genome of Mauremys mutica provides insights into the evolution of semi-aquatic lifestyle.</title>
        <authorList>
            <person name="Gong S."/>
            <person name="Gao Y."/>
        </authorList>
    </citation>
    <scope>NUCLEOTIDE SEQUENCE</scope>
    <source>
        <strain evidence="1">MM-2020</strain>
        <tissue evidence="1">Muscle</tissue>
    </source>
</reference>
<accession>A0A9D3X243</accession>
<gene>
    <name evidence="1" type="ORF">KIL84_007106</name>
</gene>
<evidence type="ECO:0000313" key="2">
    <source>
        <dbReference type="Proteomes" id="UP000827986"/>
    </source>
</evidence>
<name>A0A9D3X243_9SAUR</name>
<keyword evidence="2" id="KW-1185">Reference proteome</keyword>
<dbReference type="AlphaFoldDB" id="A0A9D3X243"/>
<comment type="caution">
    <text evidence="1">The sequence shown here is derived from an EMBL/GenBank/DDBJ whole genome shotgun (WGS) entry which is preliminary data.</text>
</comment>